<accession>A0ABY1QSX3</accession>
<sequence>MIQAKILQGRLASWSTIGLLACLLHGFASLSVRASEVELLDNSTVCENALTFARGPAARFGHTVNGRTHQQTPLVTYRGYQYVTFVDASRCVCIGRRKLPTGQWQVIQFADHRFQTNDSHNTSVIGICDKDGTIHMAFDHHASPLNYRVSKQGAAHDPDSVTWNADLFGEVQHSLGSVQTDVRVTYPRFISSPNGNLMLYYRAVTSGNGDGMIEEYNGDTHAWTPELGKFISRDIGTYTFAGNTSDYRCPYVNSVSYAGNRLHVSWVWRDRFERTSVVNQHDLCYAYSDDHGRTWHNSAGKVIGKTGVEFIHLDTPGLVVAPIDSRSGLTNQNTHYAYCDGRVHVVMQHRDGETGTKRYHHYWRSSEGVWDHQVLPFAGGRPKLVGTDEHSFVLVYRDDDVDGHGQRLCLAEAHPNADQTGWIWEKVALPQHDSVLGEPVLDLDRWEDTQVLSVYLQEEPAGMVSTRHPEPIDGKPSPLKVVDYRMSGMTGHVVVSHVAKQPEADPEHTPVETREVSEPAVEIARTTMPMKAANE</sequence>
<keyword evidence="2" id="KW-1185">Reference proteome</keyword>
<organism evidence="1 2">
    <name type="scientific">Neorhodopirellula lusitana</name>
    <dbReference type="NCBI Taxonomy" id="445327"/>
    <lineage>
        <taxon>Bacteria</taxon>
        <taxon>Pseudomonadati</taxon>
        <taxon>Planctomycetota</taxon>
        <taxon>Planctomycetia</taxon>
        <taxon>Pirellulales</taxon>
        <taxon>Pirellulaceae</taxon>
        <taxon>Neorhodopirellula</taxon>
    </lineage>
</organism>
<dbReference type="Pfam" id="PF15892">
    <property type="entry name" value="BNR_4"/>
    <property type="match status" value="1"/>
</dbReference>
<dbReference type="PROSITE" id="PS51257">
    <property type="entry name" value="PROKAR_LIPOPROTEIN"/>
    <property type="match status" value="1"/>
</dbReference>
<name>A0ABY1QSX3_9BACT</name>
<reference evidence="1 2" key="1">
    <citation type="submission" date="2017-05" db="EMBL/GenBank/DDBJ databases">
        <authorList>
            <person name="Varghese N."/>
            <person name="Submissions S."/>
        </authorList>
    </citation>
    <scope>NUCLEOTIDE SEQUENCE [LARGE SCALE GENOMIC DNA]</scope>
    <source>
        <strain evidence="1 2">DSM 25457</strain>
    </source>
</reference>
<gene>
    <name evidence="1" type="ORF">SAMN06265222_12529</name>
</gene>
<dbReference type="Proteomes" id="UP001158067">
    <property type="component" value="Unassembled WGS sequence"/>
</dbReference>
<evidence type="ECO:0000313" key="1">
    <source>
        <dbReference type="EMBL" id="SMP78283.1"/>
    </source>
</evidence>
<dbReference type="RefSeq" id="WP_283435487.1">
    <property type="nucleotide sequence ID" value="NZ_FXUG01000025.1"/>
</dbReference>
<comment type="caution">
    <text evidence="1">The sequence shown here is derived from an EMBL/GenBank/DDBJ whole genome shotgun (WGS) entry which is preliminary data.</text>
</comment>
<proteinExistence type="predicted"/>
<dbReference type="EMBL" id="FXUG01000025">
    <property type="protein sequence ID" value="SMP78283.1"/>
    <property type="molecule type" value="Genomic_DNA"/>
</dbReference>
<protein>
    <submittedName>
        <fullName evidence="1">BNR repeat-containing family member</fullName>
    </submittedName>
</protein>
<evidence type="ECO:0000313" key="2">
    <source>
        <dbReference type="Proteomes" id="UP001158067"/>
    </source>
</evidence>